<evidence type="ECO:0000313" key="1">
    <source>
        <dbReference type="EMBL" id="VDN44489.1"/>
    </source>
</evidence>
<evidence type="ECO:0000313" key="2">
    <source>
        <dbReference type="Proteomes" id="UP000281553"/>
    </source>
</evidence>
<reference evidence="1 2" key="1">
    <citation type="submission" date="2018-11" db="EMBL/GenBank/DDBJ databases">
        <authorList>
            <consortium name="Pathogen Informatics"/>
        </authorList>
    </citation>
    <scope>NUCLEOTIDE SEQUENCE [LARGE SCALE GENOMIC DNA]</scope>
</reference>
<protein>
    <submittedName>
        <fullName evidence="1">Uncharacterized protein</fullName>
    </submittedName>
</protein>
<sequence>MSSVPLKALSSQAAILKGLAERKKLQIHSAVSTTLTARLPFSPLRNLKLHRASFSQSQLTMFQDWPASYLDCQLRRSSSLPQVAASILATSVLSEWTPDYPFEPFVTATASLDLAAGDLASAAATAEVSSVLPYWPARCLSCPARLVAAGPDVAPSSRGPLIIVTSAFRRCLSLGNLKLQPMAFTSRTCRSAAAAAVLLDKNCGAGK</sequence>
<organism evidence="1 2">
    <name type="scientific">Dibothriocephalus latus</name>
    <name type="common">Fish tapeworm</name>
    <name type="synonym">Diphyllobothrium latum</name>
    <dbReference type="NCBI Taxonomy" id="60516"/>
    <lineage>
        <taxon>Eukaryota</taxon>
        <taxon>Metazoa</taxon>
        <taxon>Spiralia</taxon>
        <taxon>Lophotrochozoa</taxon>
        <taxon>Platyhelminthes</taxon>
        <taxon>Cestoda</taxon>
        <taxon>Eucestoda</taxon>
        <taxon>Diphyllobothriidea</taxon>
        <taxon>Diphyllobothriidae</taxon>
        <taxon>Dibothriocephalus</taxon>
    </lineage>
</organism>
<dbReference type="Proteomes" id="UP000281553">
    <property type="component" value="Unassembled WGS sequence"/>
</dbReference>
<accession>A0A3P7RUH3</accession>
<gene>
    <name evidence="1" type="ORF">DILT_LOCUS19346</name>
</gene>
<keyword evidence="2" id="KW-1185">Reference proteome</keyword>
<dbReference type="OrthoDB" id="10635713at2759"/>
<proteinExistence type="predicted"/>
<feature type="non-terminal residue" evidence="1">
    <location>
        <position position="207"/>
    </location>
</feature>
<name>A0A3P7RUH3_DIBLA</name>
<dbReference type="EMBL" id="UYRU01111730">
    <property type="protein sequence ID" value="VDN44489.1"/>
    <property type="molecule type" value="Genomic_DNA"/>
</dbReference>
<dbReference type="AlphaFoldDB" id="A0A3P7RUH3"/>